<evidence type="ECO:0000256" key="1">
    <source>
        <dbReference type="SAM" id="MobiDB-lite"/>
    </source>
</evidence>
<evidence type="ECO:0000313" key="2">
    <source>
        <dbReference type="EMBL" id="UWX64055.1"/>
    </source>
</evidence>
<feature type="compositionally biased region" description="Low complexity" evidence="1">
    <location>
        <begin position="86"/>
        <end position="101"/>
    </location>
</feature>
<dbReference type="Proteomes" id="UP001060261">
    <property type="component" value="Chromosome"/>
</dbReference>
<sequence length="134" mass="14140">MTKAQAKQLLPLLQKLQSAASITAADATKTLSQIEDKILTDKQVTALDDLDLKRQEERRAARQKAGGNGQGSGFRIPGLPGGAFGGQNRQGQNGQNAQGQQAGRGGPGSGPFNPFKQGRQADALKSYIALLQKK</sequence>
<feature type="region of interest" description="Disordered" evidence="1">
    <location>
        <begin position="55"/>
        <end position="119"/>
    </location>
</feature>
<keyword evidence="3" id="KW-1185">Reference proteome</keyword>
<name>A0ABY5YG50_9DEIO</name>
<dbReference type="RefSeq" id="WP_260560330.1">
    <property type="nucleotide sequence ID" value="NZ_CP104213.1"/>
</dbReference>
<dbReference type="EMBL" id="CP104213">
    <property type="protein sequence ID" value="UWX64055.1"/>
    <property type="molecule type" value="Genomic_DNA"/>
</dbReference>
<reference evidence="2" key="1">
    <citation type="submission" date="2022-09" db="EMBL/GenBank/DDBJ databases">
        <title>genome sequence of Deinococcus rubellus.</title>
        <authorList>
            <person name="Srinivasan S."/>
        </authorList>
    </citation>
    <scope>NUCLEOTIDE SEQUENCE</scope>
    <source>
        <strain evidence="2">Ant6</strain>
    </source>
</reference>
<accession>A0ABY5YG50</accession>
<proteinExistence type="predicted"/>
<gene>
    <name evidence="2" type="ORF">N0D28_15295</name>
</gene>
<protein>
    <submittedName>
        <fullName evidence="2">Uncharacterized protein</fullName>
    </submittedName>
</protein>
<evidence type="ECO:0000313" key="3">
    <source>
        <dbReference type="Proteomes" id="UP001060261"/>
    </source>
</evidence>
<organism evidence="2 3">
    <name type="scientific">Deinococcus rubellus</name>
    <dbReference type="NCBI Taxonomy" id="1889240"/>
    <lineage>
        <taxon>Bacteria</taxon>
        <taxon>Thermotogati</taxon>
        <taxon>Deinococcota</taxon>
        <taxon>Deinococci</taxon>
        <taxon>Deinococcales</taxon>
        <taxon>Deinococcaceae</taxon>
        <taxon>Deinococcus</taxon>
    </lineage>
</organism>